<protein>
    <submittedName>
        <fullName evidence="2">Uncharacterized protein</fullName>
    </submittedName>
</protein>
<comment type="caution">
    <text evidence="2">The sequence shown here is derived from an EMBL/GenBank/DDBJ whole genome shotgun (WGS) entry which is preliminary data.</text>
</comment>
<name>A0AAV0HR95_9ROSI</name>
<feature type="region of interest" description="Disordered" evidence="1">
    <location>
        <begin position="174"/>
        <end position="206"/>
    </location>
</feature>
<evidence type="ECO:0000256" key="1">
    <source>
        <dbReference type="SAM" id="MobiDB-lite"/>
    </source>
</evidence>
<gene>
    <name evidence="2" type="ORF">LITE_LOCUS5623</name>
</gene>
<evidence type="ECO:0000313" key="2">
    <source>
        <dbReference type="EMBL" id="CAI0387822.1"/>
    </source>
</evidence>
<sequence>MGVTQEEFTTFHSIDRDLYVVLSIALCRDPMECMQIMAFWLWLERICPCDVVYNILSLPWALINDLAEEASLCLSCINSDVFIPPPDNLDVIPLTVAVLDKDHISLPYFFQNRFEARKKIAQEYSTVCVRALSDIMQKVIEQNAWQATKAAATAATAAATTAFAAMQMPSASFATNSPKDVPIQPVQQREQQQQQGSDGVETADGDDRTMFATFSKGYPIMERELREFLGKNFGSSCIESLHMHEAPPPKQSLYAKIIFRSATTVEMVLKGMHKAKFSINGKHVWVRKFIPYKNNSKPSVGGSAGASSSGTAVGAPPPPK</sequence>
<reference evidence="2" key="1">
    <citation type="submission" date="2022-08" db="EMBL/GenBank/DDBJ databases">
        <authorList>
            <person name="Gutierrez-Valencia J."/>
        </authorList>
    </citation>
    <scope>NUCLEOTIDE SEQUENCE</scope>
</reference>
<dbReference type="Proteomes" id="UP001154282">
    <property type="component" value="Unassembled WGS sequence"/>
</dbReference>
<accession>A0AAV0HR95</accession>
<dbReference type="PANTHER" id="PTHR33527:SF14">
    <property type="entry name" value="OS07G0274300 PROTEIN"/>
    <property type="match status" value="1"/>
</dbReference>
<evidence type="ECO:0000313" key="3">
    <source>
        <dbReference type="Proteomes" id="UP001154282"/>
    </source>
</evidence>
<feature type="region of interest" description="Disordered" evidence="1">
    <location>
        <begin position="295"/>
        <end position="320"/>
    </location>
</feature>
<organism evidence="2 3">
    <name type="scientific">Linum tenue</name>
    <dbReference type="NCBI Taxonomy" id="586396"/>
    <lineage>
        <taxon>Eukaryota</taxon>
        <taxon>Viridiplantae</taxon>
        <taxon>Streptophyta</taxon>
        <taxon>Embryophyta</taxon>
        <taxon>Tracheophyta</taxon>
        <taxon>Spermatophyta</taxon>
        <taxon>Magnoliopsida</taxon>
        <taxon>eudicotyledons</taxon>
        <taxon>Gunneridae</taxon>
        <taxon>Pentapetalae</taxon>
        <taxon>rosids</taxon>
        <taxon>fabids</taxon>
        <taxon>Malpighiales</taxon>
        <taxon>Linaceae</taxon>
        <taxon>Linum</taxon>
    </lineage>
</organism>
<dbReference type="PANTHER" id="PTHR33527">
    <property type="entry name" value="OS07G0274300 PROTEIN"/>
    <property type="match status" value="1"/>
</dbReference>
<proteinExistence type="predicted"/>
<feature type="compositionally biased region" description="Low complexity" evidence="1">
    <location>
        <begin position="298"/>
        <end position="314"/>
    </location>
</feature>
<feature type="compositionally biased region" description="Low complexity" evidence="1">
    <location>
        <begin position="184"/>
        <end position="195"/>
    </location>
</feature>
<dbReference type="EMBL" id="CAMGYJ010000002">
    <property type="protein sequence ID" value="CAI0387822.1"/>
    <property type="molecule type" value="Genomic_DNA"/>
</dbReference>
<dbReference type="AlphaFoldDB" id="A0AAV0HR95"/>
<keyword evidence="3" id="KW-1185">Reference proteome</keyword>